<dbReference type="Proteomes" id="UP000004816">
    <property type="component" value="Unassembled WGS sequence"/>
</dbReference>
<keyword evidence="1" id="KW-0560">Oxidoreductase</keyword>
<dbReference type="Gene3D" id="2.30.110.10">
    <property type="entry name" value="Electron Transport, Fmn-binding Protein, Chain A"/>
    <property type="match status" value="1"/>
</dbReference>
<dbReference type="InterPro" id="IPR011576">
    <property type="entry name" value="Pyridox_Oxase_N"/>
</dbReference>
<evidence type="ECO:0000313" key="4">
    <source>
        <dbReference type="Proteomes" id="UP000004816"/>
    </source>
</evidence>
<dbReference type="Pfam" id="PF01243">
    <property type="entry name" value="PNPOx_N"/>
    <property type="match status" value="1"/>
</dbReference>
<accession>E5XV44</accession>
<name>E5XV44_SEGRC</name>
<dbReference type="SUPFAM" id="SSF50475">
    <property type="entry name" value="FMN-binding split barrel"/>
    <property type="match status" value="1"/>
</dbReference>
<dbReference type="GO" id="GO:0070967">
    <property type="term" value="F:coenzyme F420 binding"/>
    <property type="evidence" value="ECO:0007669"/>
    <property type="project" value="TreeGrafter"/>
</dbReference>
<organism evidence="3 4">
    <name type="scientific">Segniliparus rugosus (strain ATCC BAA-974 / DSM 45345 / CCUG 50838 / CIP 108380 / JCM 13579 / CDC 945)</name>
    <dbReference type="NCBI Taxonomy" id="679197"/>
    <lineage>
        <taxon>Bacteria</taxon>
        <taxon>Bacillati</taxon>
        <taxon>Actinomycetota</taxon>
        <taxon>Actinomycetes</taxon>
        <taxon>Mycobacteriales</taxon>
        <taxon>Segniliparaceae</taxon>
        <taxon>Segniliparus</taxon>
    </lineage>
</organism>
<dbReference type="STRING" id="679197.HMPREF9336_03366"/>
<dbReference type="AlphaFoldDB" id="E5XV44"/>
<dbReference type="PANTHER" id="PTHR35176">
    <property type="entry name" value="HEME OXYGENASE HI_0854-RELATED"/>
    <property type="match status" value="1"/>
</dbReference>
<protein>
    <recommendedName>
        <fullName evidence="2">Pyridoxamine 5'-phosphate oxidase N-terminal domain-containing protein</fullName>
    </recommendedName>
</protein>
<dbReference type="InterPro" id="IPR012349">
    <property type="entry name" value="Split_barrel_FMN-bd"/>
</dbReference>
<reference evidence="3 4" key="1">
    <citation type="journal article" date="2011" name="Stand. Genomic Sci.">
        <title>High quality draft genome sequence of Segniliparus rugosus CDC 945(T)= (ATCC BAA-974(T)).</title>
        <authorList>
            <person name="Earl A.M."/>
            <person name="Desjardins C.A."/>
            <person name="Fitzgerald M.G."/>
            <person name="Arachchi H.M."/>
            <person name="Zeng Q."/>
            <person name="Mehta T."/>
            <person name="Griggs A."/>
            <person name="Birren B.W."/>
            <person name="Toney N.C."/>
            <person name="Carr J."/>
            <person name="Posey J."/>
            <person name="Butler W.R."/>
        </authorList>
    </citation>
    <scope>NUCLEOTIDE SEQUENCE [LARGE SCALE GENOMIC DNA]</scope>
    <source>
        <strain evidence="4">ATCC BAA-974 / DSM 45345 / CCUG 50838 / CIP 108380 / JCM 13579 / CDC 945</strain>
    </source>
</reference>
<proteinExistence type="predicted"/>
<dbReference type="GO" id="GO:0016627">
    <property type="term" value="F:oxidoreductase activity, acting on the CH-CH group of donors"/>
    <property type="evidence" value="ECO:0007669"/>
    <property type="project" value="TreeGrafter"/>
</dbReference>
<dbReference type="OrthoDB" id="162914at2"/>
<gene>
    <name evidence="3" type="ORF">HMPREF9336_03366</name>
</gene>
<evidence type="ECO:0000259" key="2">
    <source>
        <dbReference type="Pfam" id="PF01243"/>
    </source>
</evidence>
<dbReference type="HOGENOM" id="CLU_123922_3_1_11"/>
<evidence type="ECO:0000256" key="1">
    <source>
        <dbReference type="ARBA" id="ARBA00023002"/>
    </source>
</evidence>
<comment type="caution">
    <text evidence="3">The sequence shown here is derived from an EMBL/GenBank/DDBJ whole genome shotgun (WGS) entry which is preliminary data.</text>
</comment>
<sequence>MSIVPEQFVDLLERPLYGSLATVSPSGKVQSSIMWYAWDGDRLKFTHTVKRQKYRNVTANPSAAFSIYDPENPYRYVELRGVVDEIAPDPAGAFFTELHTRYAATFPLPVADFPDRVVLYLRPESAHTQG</sequence>
<dbReference type="eggNOG" id="COG3467">
    <property type="taxonomic scope" value="Bacteria"/>
</dbReference>
<dbReference type="PANTHER" id="PTHR35176:SF6">
    <property type="entry name" value="HEME OXYGENASE HI_0854-RELATED"/>
    <property type="match status" value="1"/>
</dbReference>
<dbReference type="GO" id="GO:0005829">
    <property type="term" value="C:cytosol"/>
    <property type="evidence" value="ECO:0007669"/>
    <property type="project" value="TreeGrafter"/>
</dbReference>
<dbReference type="EMBL" id="ACZI02000001">
    <property type="protein sequence ID" value="EFV11749.1"/>
    <property type="molecule type" value="Genomic_DNA"/>
</dbReference>
<dbReference type="InterPro" id="IPR019920">
    <property type="entry name" value="F420-binding_dom_put"/>
</dbReference>
<evidence type="ECO:0000313" key="3">
    <source>
        <dbReference type="EMBL" id="EFV11749.1"/>
    </source>
</evidence>
<dbReference type="InterPro" id="IPR052019">
    <property type="entry name" value="F420H2_bilvrd_red/Heme_oxyg"/>
</dbReference>
<feature type="domain" description="Pyridoxamine 5'-phosphate oxidase N-terminal" evidence="2">
    <location>
        <begin position="5"/>
        <end position="128"/>
    </location>
</feature>
<dbReference type="RefSeq" id="WP_007472322.1">
    <property type="nucleotide sequence ID" value="NZ_KI391953.1"/>
</dbReference>
<keyword evidence="4" id="KW-1185">Reference proteome</keyword>
<dbReference type="NCBIfam" id="TIGR03618">
    <property type="entry name" value="Rv1155_F420"/>
    <property type="match status" value="1"/>
</dbReference>